<feature type="domain" description="Acetophenone carboxylase-like C-terminal" evidence="3">
    <location>
        <begin position="513"/>
        <end position="680"/>
    </location>
</feature>
<proteinExistence type="predicted"/>
<comment type="caution">
    <text evidence="4">The sequence shown here is derived from an EMBL/GenBank/DDBJ whole genome shotgun (WGS) entry which is preliminary data.</text>
</comment>
<dbReference type="PANTHER" id="PTHR11365:SF23">
    <property type="entry name" value="HYPOTHETICAL 5-OXOPROLINASE (EUROFUNG)-RELATED"/>
    <property type="match status" value="1"/>
</dbReference>
<dbReference type="InterPro" id="IPR002821">
    <property type="entry name" value="Hydantoinase_A"/>
</dbReference>
<gene>
    <name evidence="4" type="ORF">BJF92_21600</name>
</gene>
<evidence type="ECO:0000259" key="3">
    <source>
        <dbReference type="Pfam" id="PF19278"/>
    </source>
</evidence>
<dbReference type="InterPro" id="IPR045079">
    <property type="entry name" value="Oxoprolinase-like"/>
</dbReference>
<dbReference type="Pfam" id="PF19278">
    <property type="entry name" value="Hydant_A_C"/>
    <property type="match status" value="1"/>
</dbReference>
<dbReference type="Proteomes" id="UP000186143">
    <property type="component" value="Unassembled WGS sequence"/>
</dbReference>
<dbReference type="GO" id="GO:0006749">
    <property type="term" value="P:glutathione metabolic process"/>
    <property type="evidence" value="ECO:0007669"/>
    <property type="project" value="TreeGrafter"/>
</dbReference>
<organism evidence="4 5">
    <name type="scientific">Xaviernesmea rhizosphaerae</name>
    <dbReference type="NCBI Taxonomy" id="1672749"/>
    <lineage>
        <taxon>Bacteria</taxon>
        <taxon>Pseudomonadati</taxon>
        <taxon>Pseudomonadota</taxon>
        <taxon>Alphaproteobacteria</taxon>
        <taxon>Hyphomicrobiales</taxon>
        <taxon>Rhizobiaceae</taxon>
        <taxon>Rhizobium/Agrobacterium group</taxon>
        <taxon>Xaviernesmea</taxon>
    </lineage>
</organism>
<dbReference type="AlphaFoldDB" id="A0A1Q9AP24"/>
<dbReference type="Pfam" id="PF01968">
    <property type="entry name" value="Hydantoinase_A"/>
    <property type="match status" value="1"/>
</dbReference>
<feature type="domain" description="Hydantoinase A/oxoprolinase" evidence="1">
    <location>
        <begin position="202"/>
        <end position="494"/>
    </location>
</feature>
<dbReference type="GO" id="GO:0017168">
    <property type="term" value="F:5-oxoprolinase (ATP-hydrolyzing) activity"/>
    <property type="evidence" value="ECO:0007669"/>
    <property type="project" value="TreeGrafter"/>
</dbReference>
<dbReference type="PANTHER" id="PTHR11365">
    <property type="entry name" value="5-OXOPROLINASE RELATED"/>
    <property type="match status" value="1"/>
</dbReference>
<feature type="domain" description="Hydantoinase/oxoprolinase N-terminal" evidence="2">
    <location>
        <begin position="4"/>
        <end position="179"/>
    </location>
</feature>
<name>A0A1Q9AP24_9HYPH</name>
<dbReference type="OrthoDB" id="9759608at2"/>
<reference evidence="4 5" key="1">
    <citation type="submission" date="2016-09" db="EMBL/GenBank/DDBJ databases">
        <title>Rhizobium sp. nov., a novel species isolated from the rice rhizosphere.</title>
        <authorList>
            <person name="Zhao J."/>
            <person name="Zhang X."/>
        </authorList>
    </citation>
    <scope>NUCLEOTIDE SEQUENCE [LARGE SCALE GENOMIC DNA]</scope>
    <source>
        <strain evidence="4 5">MH17</strain>
    </source>
</reference>
<protein>
    <submittedName>
        <fullName evidence="4">Methylhydantoinase</fullName>
    </submittedName>
</protein>
<dbReference type="GO" id="GO:0005829">
    <property type="term" value="C:cytosol"/>
    <property type="evidence" value="ECO:0007669"/>
    <property type="project" value="TreeGrafter"/>
</dbReference>
<dbReference type="STRING" id="1672749.BJF92_21600"/>
<evidence type="ECO:0000259" key="2">
    <source>
        <dbReference type="Pfam" id="PF05378"/>
    </source>
</evidence>
<dbReference type="RefSeq" id="WP_075633445.1">
    <property type="nucleotide sequence ID" value="NZ_MKIO01000020.1"/>
</dbReference>
<dbReference type="EMBL" id="MKIO01000020">
    <property type="protein sequence ID" value="OLP57093.1"/>
    <property type="molecule type" value="Genomic_DNA"/>
</dbReference>
<evidence type="ECO:0000313" key="5">
    <source>
        <dbReference type="Proteomes" id="UP000186143"/>
    </source>
</evidence>
<dbReference type="InterPro" id="IPR049517">
    <property type="entry name" value="ACX-like_C"/>
</dbReference>
<evidence type="ECO:0000259" key="1">
    <source>
        <dbReference type="Pfam" id="PF01968"/>
    </source>
</evidence>
<dbReference type="Pfam" id="PF05378">
    <property type="entry name" value="Hydant_A_N"/>
    <property type="match status" value="1"/>
</dbReference>
<dbReference type="InterPro" id="IPR008040">
    <property type="entry name" value="Hydant_A_N"/>
</dbReference>
<evidence type="ECO:0000313" key="4">
    <source>
        <dbReference type="EMBL" id="OLP57093.1"/>
    </source>
</evidence>
<sequence length="691" mass="74107">MIRLATDVGGTFTDLVGYDERNGALFTAKSLTTVHDQSEGVLNAIAASEAADGLATRNVTFFAHGGTTVINAITERKGVRTALITTAGFRDVLEIGRGNRPDLYNLQFHSPQPFVPRRLRFEVRERMNAAGEVVIPLHEEDIAAIVATCKAEQIEAVAILFLHAYANPAHEERCARLIADALPEATVCASHEVSRQWREYERSNTVVLNAYVQPIIRRYFERLEAALARRDLTCPYYAMQSNGGISTFDQATASPLTLVESGPAGGVAGAARIGLALGEGEVLHLDVGGTTAKCSLIHDGRPTLNVEYKLEHSRIAPGYPVQVPVVDIVEIGSGGGSIAWMDERGALRVGPQSAGSTPGPACYGRGGMQPTITDALLTLGIFDPTSFAGGSMQLDREKAAAAIRTVGDRLGISVEDAALAIVEIAHASMINALKLVTVQRGHDPRDAVFVISGGAGPALAARLGRELSVKATIVPPHSGIFSAWGMLAAEPRADFRATWFSALSPTALPEAQRRFAALGRQAVAYFGKGDTAPIRLTHRLEARYRGQEHGVVADFEPADTVETFSERFHAAHEKAYTFRLPSAAIEITTLHLEAVLNGPVITLPALDRDGKSLEAARKGQRAVYFGSEIGWRDCPVYERDRLPLEEEIAGPALVEEPTTTSLVQIGQTMTVTAEAIMVLRDTPSASGQEGR</sequence>
<accession>A0A1Q9AP24</accession>